<reference evidence="2" key="1">
    <citation type="journal article" date="2019" name="Int. J. Syst. Evol. Microbiol.">
        <title>The Global Catalogue of Microorganisms (GCM) 10K type strain sequencing project: providing services to taxonomists for standard genome sequencing and annotation.</title>
        <authorList>
            <consortium name="The Broad Institute Genomics Platform"/>
            <consortium name="The Broad Institute Genome Sequencing Center for Infectious Disease"/>
            <person name="Wu L."/>
            <person name="Ma J."/>
        </authorList>
    </citation>
    <scope>NUCLEOTIDE SEQUENCE [LARGE SCALE GENOMIC DNA]</scope>
    <source>
        <strain evidence="2">CGMCC 1.13681</strain>
    </source>
</reference>
<evidence type="ECO:0000313" key="2">
    <source>
        <dbReference type="Proteomes" id="UP001596413"/>
    </source>
</evidence>
<name>A0ABW2GIM7_9ACTN</name>
<keyword evidence="2" id="KW-1185">Reference proteome</keyword>
<sequence>MTQAARRIGRTLAFVLPVVLVLSGTLAVATVPWAEGPAHSRIATASAADASTKAGPRAPQDVLRERLIAELQEKDPGTALTSLQREITARPSLARHCAGLARALGRAAVAAYGPARAQAHARPVCDTSYAAGVAASH</sequence>
<accession>A0ABW2GIM7</accession>
<gene>
    <name evidence="1" type="ORF">ACFQLX_11105</name>
</gene>
<dbReference type="EMBL" id="JBHSZO010000014">
    <property type="protein sequence ID" value="MFC7218712.1"/>
    <property type="molecule type" value="Genomic_DNA"/>
</dbReference>
<dbReference type="RefSeq" id="WP_386414132.1">
    <property type="nucleotide sequence ID" value="NZ_JBHSZO010000014.1"/>
</dbReference>
<organism evidence="1 2">
    <name type="scientific">Streptomyces polyrhachis</name>
    <dbReference type="NCBI Taxonomy" id="1282885"/>
    <lineage>
        <taxon>Bacteria</taxon>
        <taxon>Bacillati</taxon>
        <taxon>Actinomycetota</taxon>
        <taxon>Actinomycetes</taxon>
        <taxon>Kitasatosporales</taxon>
        <taxon>Streptomycetaceae</taxon>
        <taxon>Streptomyces</taxon>
    </lineage>
</organism>
<dbReference type="Proteomes" id="UP001596413">
    <property type="component" value="Unassembled WGS sequence"/>
</dbReference>
<comment type="caution">
    <text evidence="1">The sequence shown here is derived from an EMBL/GenBank/DDBJ whole genome shotgun (WGS) entry which is preliminary data.</text>
</comment>
<proteinExistence type="predicted"/>
<evidence type="ECO:0008006" key="3">
    <source>
        <dbReference type="Google" id="ProtNLM"/>
    </source>
</evidence>
<protein>
    <recommendedName>
        <fullName evidence="3">Secreted protein</fullName>
    </recommendedName>
</protein>
<evidence type="ECO:0000313" key="1">
    <source>
        <dbReference type="EMBL" id="MFC7218712.1"/>
    </source>
</evidence>